<evidence type="ECO:0000256" key="8">
    <source>
        <dbReference type="SAM" id="MobiDB-lite"/>
    </source>
</evidence>
<comment type="catalytic activity">
    <reaction evidence="7">
        <text>ATP + H2O = ADP + phosphate + H(+)</text>
        <dbReference type="Rhea" id="RHEA:13065"/>
        <dbReference type="ChEBI" id="CHEBI:15377"/>
        <dbReference type="ChEBI" id="CHEBI:15378"/>
        <dbReference type="ChEBI" id="CHEBI:30616"/>
        <dbReference type="ChEBI" id="CHEBI:43474"/>
        <dbReference type="ChEBI" id="CHEBI:456216"/>
        <dbReference type="EC" id="3.6.4.13"/>
    </reaction>
</comment>
<dbReference type="InterPro" id="IPR014014">
    <property type="entry name" value="RNA_helicase_DEAD_Q_motif"/>
</dbReference>
<evidence type="ECO:0000256" key="2">
    <source>
        <dbReference type="ARBA" id="ARBA00022801"/>
    </source>
</evidence>
<evidence type="ECO:0000256" key="6">
    <source>
        <dbReference type="PROSITE-ProRule" id="PRU00552"/>
    </source>
</evidence>
<dbReference type="PROSITE" id="PS51194">
    <property type="entry name" value="HELICASE_CTER"/>
    <property type="match status" value="1"/>
</dbReference>
<dbReference type="PROSITE" id="PS51192">
    <property type="entry name" value="HELICASE_ATP_BIND_1"/>
    <property type="match status" value="1"/>
</dbReference>
<dbReference type="EMBL" id="UYWX01020316">
    <property type="protein sequence ID" value="VDM30944.1"/>
    <property type="molecule type" value="Genomic_DNA"/>
</dbReference>
<dbReference type="Proteomes" id="UP000274429">
    <property type="component" value="Unassembled WGS sequence"/>
</dbReference>
<dbReference type="InterPro" id="IPR027417">
    <property type="entry name" value="P-loop_NTPase"/>
</dbReference>
<dbReference type="SUPFAM" id="SSF52540">
    <property type="entry name" value="P-loop containing nucleoside triphosphate hydrolases"/>
    <property type="match status" value="1"/>
</dbReference>
<dbReference type="InterPro" id="IPR011545">
    <property type="entry name" value="DEAD/DEAH_box_helicase_dom"/>
</dbReference>
<evidence type="ECO:0000313" key="14">
    <source>
        <dbReference type="WBParaSite" id="TTAC_0000670901-mRNA-1"/>
    </source>
</evidence>
<reference evidence="12 13" key="2">
    <citation type="submission" date="2018-11" db="EMBL/GenBank/DDBJ databases">
        <authorList>
            <consortium name="Pathogen Informatics"/>
        </authorList>
    </citation>
    <scope>NUCLEOTIDE SEQUENCE [LARGE SCALE GENOMIC DNA]</scope>
</reference>
<dbReference type="STRING" id="6205.A0A158RE65"/>
<comment type="domain">
    <text evidence="7">The Q motif is unique to and characteristic of the DEAD box family of RNA helicases and controls ATP binding and hydrolysis.</text>
</comment>
<name>A0A158RE65_HYDTA</name>
<dbReference type="PROSITE" id="PS51195">
    <property type="entry name" value="Q_MOTIF"/>
    <property type="match status" value="1"/>
</dbReference>
<evidence type="ECO:0000256" key="7">
    <source>
        <dbReference type="RuleBase" id="RU365068"/>
    </source>
</evidence>
<dbReference type="GO" id="GO:0003724">
    <property type="term" value="F:RNA helicase activity"/>
    <property type="evidence" value="ECO:0007669"/>
    <property type="project" value="UniProtKB-EC"/>
</dbReference>
<evidence type="ECO:0000259" key="10">
    <source>
        <dbReference type="PROSITE" id="PS51194"/>
    </source>
</evidence>
<dbReference type="GO" id="GO:0005524">
    <property type="term" value="F:ATP binding"/>
    <property type="evidence" value="ECO:0007669"/>
    <property type="project" value="UniProtKB-UniRule"/>
</dbReference>
<evidence type="ECO:0000259" key="9">
    <source>
        <dbReference type="PROSITE" id="PS51192"/>
    </source>
</evidence>
<keyword evidence="3 7" id="KW-0347">Helicase</keyword>
<evidence type="ECO:0000256" key="1">
    <source>
        <dbReference type="ARBA" id="ARBA00022741"/>
    </source>
</evidence>
<feature type="domain" description="DEAD-box RNA helicase Q" evidence="11">
    <location>
        <begin position="50"/>
        <end position="78"/>
    </location>
</feature>
<dbReference type="SMART" id="SM00487">
    <property type="entry name" value="DEXDc"/>
    <property type="match status" value="1"/>
</dbReference>
<keyword evidence="5 7" id="KW-0694">RNA-binding</keyword>
<evidence type="ECO:0000313" key="13">
    <source>
        <dbReference type="Proteomes" id="UP000274429"/>
    </source>
</evidence>
<gene>
    <name evidence="12" type="ORF">TTAC_LOCUS6694</name>
</gene>
<keyword evidence="1 7" id="KW-0547">Nucleotide-binding</keyword>
<dbReference type="InterPro" id="IPR014001">
    <property type="entry name" value="Helicase_ATP-bd"/>
</dbReference>
<evidence type="ECO:0000256" key="4">
    <source>
        <dbReference type="ARBA" id="ARBA00022840"/>
    </source>
</evidence>
<feature type="domain" description="Helicase C-terminal" evidence="10">
    <location>
        <begin position="284"/>
        <end position="436"/>
    </location>
</feature>
<reference evidence="14" key="1">
    <citation type="submission" date="2016-04" db="UniProtKB">
        <authorList>
            <consortium name="WormBaseParasite"/>
        </authorList>
    </citation>
    <scope>IDENTIFICATION</scope>
</reference>
<feature type="short sequence motif" description="Q motif" evidence="6">
    <location>
        <begin position="50"/>
        <end position="78"/>
    </location>
</feature>
<dbReference type="GO" id="GO:0003723">
    <property type="term" value="F:RNA binding"/>
    <property type="evidence" value="ECO:0007669"/>
    <property type="project" value="UniProtKB-UniRule"/>
</dbReference>
<organism evidence="14">
    <name type="scientific">Hydatigena taeniaeformis</name>
    <name type="common">Feline tapeworm</name>
    <name type="synonym">Taenia taeniaeformis</name>
    <dbReference type="NCBI Taxonomy" id="6205"/>
    <lineage>
        <taxon>Eukaryota</taxon>
        <taxon>Metazoa</taxon>
        <taxon>Spiralia</taxon>
        <taxon>Lophotrochozoa</taxon>
        <taxon>Platyhelminthes</taxon>
        <taxon>Cestoda</taxon>
        <taxon>Eucestoda</taxon>
        <taxon>Cyclophyllidea</taxon>
        <taxon>Taeniidae</taxon>
        <taxon>Hydatigera</taxon>
    </lineage>
</organism>
<keyword evidence="2 7" id="KW-0378">Hydrolase</keyword>
<proteinExistence type="inferred from homology"/>
<dbReference type="OrthoDB" id="10259640at2759"/>
<dbReference type="GO" id="GO:0016787">
    <property type="term" value="F:hydrolase activity"/>
    <property type="evidence" value="ECO:0007669"/>
    <property type="project" value="UniProtKB-KW"/>
</dbReference>
<accession>A0A158RE65</accession>
<dbReference type="Pfam" id="PF00270">
    <property type="entry name" value="DEAD"/>
    <property type="match status" value="1"/>
</dbReference>
<evidence type="ECO:0000256" key="3">
    <source>
        <dbReference type="ARBA" id="ARBA00022806"/>
    </source>
</evidence>
<comment type="similarity">
    <text evidence="7">Belongs to the DEAD box helicase family.</text>
</comment>
<keyword evidence="13" id="KW-1185">Reference proteome</keyword>
<keyword evidence="4 7" id="KW-0067">ATP-binding</keyword>
<dbReference type="CDD" id="cd18787">
    <property type="entry name" value="SF2_C_DEAD"/>
    <property type="match status" value="1"/>
</dbReference>
<protein>
    <recommendedName>
        <fullName evidence="7">ATP-dependent RNA helicase</fullName>
        <ecNumber evidence="7">3.6.4.13</ecNumber>
    </recommendedName>
</protein>
<dbReference type="EC" id="3.6.4.13" evidence="7"/>
<sequence>MHAGSEEVKRSRPHLKIWPKIKKSSVVDQNVSDLLCRRLNLNDIDDSTVEAFAQLPLSKPTLKGLKAASFIKPTAVQRKSLKHALLGRDVIVEAKTGSGKTLAFVIPVLEYIYTEKISAFDGPIAVILTPTRELAKQIFSVFHRVGKFHAFTMLDIMGGKTRTGKREEWQRAAKANILIGTPGRFSQHQQENPTLDMSNLHFLVLDEVDRLLDPTFRHELFIIAENLTSDRQCLLFSATLSKIHSHLAPLGLKSPIMISTERTNVGATPAHLIQFYSVVPLGKKLDYLWAFLQSHCKKKIIVFFSTQKQVRFVHDLFLQMRPFFAVMQLRGNMLQSKRFKIYEKFFQTPRGAVLLATNVAERGLDFPEVHWVVQFDCPKQIDDYIHRVGRTARAERVGRAITFLLPSEVKIVELLAKCNVYLRQQHKTFMRVDEGACPLDDIRQVSSNLLKKALLARYLLNRFPESKLQPAVTNRAPALLASHPELAASARSAFTAYLRDYCFIPKATGSAAIAESSNMSSVFQPSCLPIDEFATSLGLPLTPELPNVMLQHQPSRVVNTKAQHKFALWADRSKMEAIKDEEQTQGEDSDDGGCLLQRKALSILRPEVKMRAEASGQKVLEVISSDEEDSFDEEEKIQEDGDKIAEHIFLKKASAKKPALTRIQLAKRELKKNIRHHSKIEFDEEGNPLVRSVGGVPVSDLGLDADAGATNHFPPARLDIASERERLRTVVDEKDKVRWRAIIREKHRVERKKAKAARKLEKSGAAPRLLEDESADEVEDDAVESVREGASGSKEWKGYEEDVESVGESGVKEDPARKLTWTPLYGYGGGQLDLPELACLLVQSHCEVRLPRAVGSDFSLALETIARIAW</sequence>
<dbReference type="InterPro" id="IPR001650">
    <property type="entry name" value="Helicase_C-like"/>
</dbReference>
<evidence type="ECO:0000259" key="11">
    <source>
        <dbReference type="PROSITE" id="PS51195"/>
    </source>
</evidence>
<dbReference type="Gene3D" id="3.40.50.300">
    <property type="entry name" value="P-loop containing nucleotide triphosphate hydrolases"/>
    <property type="match status" value="2"/>
</dbReference>
<evidence type="ECO:0000256" key="5">
    <source>
        <dbReference type="ARBA" id="ARBA00022884"/>
    </source>
</evidence>
<dbReference type="AlphaFoldDB" id="A0A158RE65"/>
<feature type="region of interest" description="Disordered" evidence="8">
    <location>
        <begin position="754"/>
        <end position="811"/>
    </location>
</feature>
<evidence type="ECO:0000313" key="12">
    <source>
        <dbReference type="EMBL" id="VDM30944.1"/>
    </source>
</evidence>
<dbReference type="SMART" id="SM00490">
    <property type="entry name" value="HELICc"/>
    <property type="match status" value="1"/>
</dbReference>
<comment type="function">
    <text evidence="7">RNA helicase.</text>
</comment>
<feature type="compositionally biased region" description="Acidic residues" evidence="8">
    <location>
        <begin position="772"/>
        <end position="783"/>
    </location>
</feature>
<feature type="domain" description="Helicase ATP-binding" evidence="9">
    <location>
        <begin position="81"/>
        <end position="258"/>
    </location>
</feature>
<dbReference type="Pfam" id="PF00271">
    <property type="entry name" value="Helicase_C"/>
    <property type="match status" value="1"/>
</dbReference>
<dbReference type="WBParaSite" id="TTAC_0000670901-mRNA-1">
    <property type="protein sequence ID" value="TTAC_0000670901-mRNA-1"/>
    <property type="gene ID" value="TTAC_0000670901"/>
</dbReference>
<dbReference type="PANTHER" id="PTHR24031">
    <property type="entry name" value="RNA HELICASE"/>
    <property type="match status" value="1"/>
</dbReference>